<feature type="compositionally biased region" description="Basic and acidic residues" evidence="1">
    <location>
        <begin position="209"/>
        <end position="221"/>
    </location>
</feature>
<evidence type="ECO:0000313" key="3">
    <source>
        <dbReference type="Proteomes" id="UP000254866"/>
    </source>
</evidence>
<dbReference type="OrthoDB" id="2873061at2759"/>
<evidence type="ECO:0000256" key="1">
    <source>
        <dbReference type="SAM" id="MobiDB-lite"/>
    </source>
</evidence>
<dbReference type="RefSeq" id="XP_031875061.1">
    <property type="nucleotide sequence ID" value="XM_032011007.1"/>
</dbReference>
<feature type="compositionally biased region" description="Basic and acidic residues" evidence="1">
    <location>
        <begin position="175"/>
        <end position="186"/>
    </location>
</feature>
<sequence length="257" mass="28906">MASQGPISEVEALDDRLLNDIGIDQPSNPAHDVTSQSEQFLAPQPGSNYPLDYSDVPSTADSQDSSKQRRKHQRGGRKAKKQEVQPVSELDIPPKKNGETPEEEEQPKVTNPKLKHRGSDSPLETGIRAFSLKRAESSGGRPFGVSIERQGSKSRSKAKARQKSKCTACGRRPKHMPDLKNTRKDDWESDNTSEAEESEEEEEDQEEHQEEHQKDDGEKLPKKSKKKKPFAIRLDLNLELEIFLRAKIKGDVTITFL</sequence>
<feature type="compositionally biased region" description="Polar residues" evidence="1">
    <location>
        <begin position="56"/>
        <end position="65"/>
    </location>
</feature>
<accession>A0A370U3Q4</accession>
<gene>
    <name evidence="2" type="ORF">BP5553_02384</name>
</gene>
<proteinExistence type="predicted"/>
<organism evidence="2 3">
    <name type="scientific">Venustampulla echinocandica</name>
    <dbReference type="NCBI Taxonomy" id="2656787"/>
    <lineage>
        <taxon>Eukaryota</taxon>
        <taxon>Fungi</taxon>
        <taxon>Dikarya</taxon>
        <taxon>Ascomycota</taxon>
        <taxon>Pezizomycotina</taxon>
        <taxon>Leotiomycetes</taxon>
        <taxon>Helotiales</taxon>
        <taxon>Pleuroascaceae</taxon>
        <taxon>Venustampulla</taxon>
    </lineage>
</organism>
<feature type="compositionally biased region" description="Polar residues" evidence="1">
    <location>
        <begin position="25"/>
        <end position="39"/>
    </location>
</feature>
<feature type="region of interest" description="Disordered" evidence="1">
    <location>
        <begin position="18"/>
        <end position="228"/>
    </location>
</feature>
<dbReference type="STRING" id="2656787.A0A370U3Q4"/>
<dbReference type="AlphaFoldDB" id="A0A370U3Q4"/>
<dbReference type="GeneID" id="43595233"/>
<comment type="caution">
    <text evidence="2">The sequence shown here is derived from an EMBL/GenBank/DDBJ whole genome shotgun (WGS) entry which is preliminary data.</text>
</comment>
<reference evidence="2 3" key="1">
    <citation type="journal article" date="2018" name="IMA Fungus">
        <title>IMA Genome-F 9: Draft genome sequence of Annulohypoxylon stygium, Aspergillus mulundensis, Berkeleyomyces basicola (syn. Thielaviopsis basicola), Ceratocystis smalleyi, two Cercospora beticola strains, Coleophoma cylindrospora, Fusarium fracticaudum, Phialophora cf. hyalina, and Morchella septimelata.</title>
        <authorList>
            <person name="Wingfield B.D."/>
            <person name="Bills G.F."/>
            <person name="Dong Y."/>
            <person name="Huang W."/>
            <person name="Nel W.J."/>
            <person name="Swalarsk-Parry B.S."/>
            <person name="Vaghefi N."/>
            <person name="Wilken P.M."/>
            <person name="An Z."/>
            <person name="de Beer Z.W."/>
            <person name="De Vos L."/>
            <person name="Chen L."/>
            <person name="Duong T.A."/>
            <person name="Gao Y."/>
            <person name="Hammerbacher A."/>
            <person name="Kikkert J.R."/>
            <person name="Li Y."/>
            <person name="Li H."/>
            <person name="Li K."/>
            <person name="Li Q."/>
            <person name="Liu X."/>
            <person name="Ma X."/>
            <person name="Naidoo K."/>
            <person name="Pethybridge S.J."/>
            <person name="Sun J."/>
            <person name="Steenkamp E.T."/>
            <person name="van der Nest M.A."/>
            <person name="van Wyk S."/>
            <person name="Wingfield M.J."/>
            <person name="Xiong C."/>
            <person name="Yue Q."/>
            <person name="Zhang X."/>
        </authorList>
    </citation>
    <scope>NUCLEOTIDE SEQUENCE [LARGE SCALE GENOMIC DNA]</scope>
    <source>
        <strain evidence="2 3">BP 5553</strain>
    </source>
</reference>
<feature type="compositionally biased region" description="Basic residues" evidence="1">
    <location>
        <begin position="68"/>
        <end position="80"/>
    </location>
</feature>
<keyword evidence="3" id="KW-1185">Reference proteome</keyword>
<evidence type="ECO:0000313" key="2">
    <source>
        <dbReference type="EMBL" id="RDL42405.1"/>
    </source>
</evidence>
<feature type="compositionally biased region" description="Acidic residues" evidence="1">
    <location>
        <begin position="187"/>
        <end position="208"/>
    </location>
</feature>
<protein>
    <submittedName>
        <fullName evidence="2">Uncharacterized protein</fullName>
    </submittedName>
</protein>
<dbReference type="Proteomes" id="UP000254866">
    <property type="component" value="Unassembled WGS sequence"/>
</dbReference>
<feature type="compositionally biased region" description="Basic residues" evidence="1">
    <location>
        <begin position="152"/>
        <end position="164"/>
    </location>
</feature>
<name>A0A370U3Q4_9HELO</name>
<dbReference type="EMBL" id="NPIC01000001">
    <property type="protein sequence ID" value="RDL42405.1"/>
    <property type="molecule type" value="Genomic_DNA"/>
</dbReference>